<comment type="caution">
    <text evidence="2">The sequence shown here is derived from an EMBL/GenBank/DDBJ whole genome shotgun (WGS) entry which is preliminary data.</text>
</comment>
<reference evidence="2 3" key="1">
    <citation type="submission" date="2018-03" db="EMBL/GenBank/DDBJ databases">
        <title>Draft genome sequence of Rohu Carp (Labeo rohita).</title>
        <authorList>
            <person name="Das P."/>
            <person name="Kushwaha B."/>
            <person name="Joshi C.G."/>
            <person name="Kumar D."/>
            <person name="Nagpure N.S."/>
            <person name="Sahoo L."/>
            <person name="Das S.P."/>
            <person name="Bit A."/>
            <person name="Patnaik S."/>
            <person name="Meher P.K."/>
            <person name="Jayasankar P."/>
            <person name="Koringa P.G."/>
            <person name="Patel N.V."/>
            <person name="Hinsu A.T."/>
            <person name="Kumar R."/>
            <person name="Pandey M."/>
            <person name="Agarwal S."/>
            <person name="Srivastava S."/>
            <person name="Singh M."/>
            <person name="Iquebal M.A."/>
            <person name="Jaiswal S."/>
            <person name="Angadi U.B."/>
            <person name="Kumar N."/>
            <person name="Raza M."/>
            <person name="Shah T.M."/>
            <person name="Rai A."/>
            <person name="Jena J.K."/>
        </authorList>
    </citation>
    <scope>NUCLEOTIDE SEQUENCE [LARGE SCALE GENOMIC DNA]</scope>
    <source>
        <strain evidence="2">DASCIFA01</strain>
        <tissue evidence="2">Testis</tissue>
    </source>
</reference>
<dbReference type="EMBL" id="QBIY01012249">
    <property type="protein sequence ID" value="RXN26013.1"/>
    <property type="molecule type" value="Genomic_DNA"/>
</dbReference>
<organism evidence="2 3">
    <name type="scientific">Labeo rohita</name>
    <name type="common">Indian major carp</name>
    <name type="synonym">Cyprinus rohita</name>
    <dbReference type="NCBI Taxonomy" id="84645"/>
    <lineage>
        <taxon>Eukaryota</taxon>
        <taxon>Metazoa</taxon>
        <taxon>Chordata</taxon>
        <taxon>Craniata</taxon>
        <taxon>Vertebrata</taxon>
        <taxon>Euteleostomi</taxon>
        <taxon>Actinopterygii</taxon>
        <taxon>Neopterygii</taxon>
        <taxon>Teleostei</taxon>
        <taxon>Ostariophysi</taxon>
        <taxon>Cypriniformes</taxon>
        <taxon>Cyprinidae</taxon>
        <taxon>Labeoninae</taxon>
        <taxon>Labeonini</taxon>
        <taxon>Labeo</taxon>
    </lineage>
</organism>
<dbReference type="EMBL" id="QBIY01011903">
    <property type="protein sequence ID" value="RXN28197.1"/>
    <property type="molecule type" value="Genomic_DNA"/>
</dbReference>
<proteinExistence type="predicted"/>
<sequence length="77" mass="8877">MATATVSDEATPQSRGRLMDVSQCWWLDSSLGRRSWQFPKFPTTSEPPTLEKQKLPPVHGNTLEYLRWAERATRQCL</sequence>
<accession>A0A498NE97</accession>
<dbReference type="Proteomes" id="UP000290572">
    <property type="component" value="Unassembled WGS sequence"/>
</dbReference>
<protein>
    <submittedName>
        <fullName evidence="2">Uncharacterized protein</fullName>
    </submittedName>
</protein>
<evidence type="ECO:0000313" key="2">
    <source>
        <dbReference type="EMBL" id="RXN28197.1"/>
    </source>
</evidence>
<dbReference type="AlphaFoldDB" id="A0A498NE97"/>
<gene>
    <name evidence="1" type="ORF">ROHU_005738</name>
    <name evidence="2" type="ORF">ROHU_019523</name>
</gene>
<evidence type="ECO:0000313" key="1">
    <source>
        <dbReference type="EMBL" id="RXN26013.1"/>
    </source>
</evidence>
<keyword evidence="3" id="KW-1185">Reference proteome</keyword>
<evidence type="ECO:0000313" key="3">
    <source>
        <dbReference type="Proteomes" id="UP000290572"/>
    </source>
</evidence>
<name>A0A498NE97_LABRO</name>